<dbReference type="OrthoDB" id="107110at2759"/>
<reference evidence="1 2" key="1">
    <citation type="submission" date="2019-02" db="EMBL/GenBank/DDBJ databases">
        <title>Genome sequencing of the rare red list fungi Hericium alpestre (H. flagellum).</title>
        <authorList>
            <person name="Buettner E."/>
            <person name="Kellner H."/>
        </authorList>
    </citation>
    <scope>NUCLEOTIDE SEQUENCE [LARGE SCALE GENOMIC DNA]</scope>
    <source>
        <strain evidence="1 2">DSM 108284</strain>
    </source>
</reference>
<dbReference type="PANTHER" id="PTHR33266:SF1">
    <property type="entry name" value="F-BOX DOMAIN-CONTAINING PROTEIN"/>
    <property type="match status" value="1"/>
</dbReference>
<comment type="caution">
    <text evidence="1">The sequence shown here is derived from an EMBL/GenBank/DDBJ whole genome shotgun (WGS) entry which is preliminary data.</text>
</comment>
<organism evidence="1 2">
    <name type="scientific">Hericium alpestre</name>
    <dbReference type="NCBI Taxonomy" id="135208"/>
    <lineage>
        <taxon>Eukaryota</taxon>
        <taxon>Fungi</taxon>
        <taxon>Dikarya</taxon>
        <taxon>Basidiomycota</taxon>
        <taxon>Agaricomycotina</taxon>
        <taxon>Agaricomycetes</taxon>
        <taxon>Russulales</taxon>
        <taxon>Hericiaceae</taxon>
        <taxon>Hericium</taxon>
    </lineage>
</organism>
<accession>A0A4Y9ZHH5</accession>
<sequence length="932" mass="104532">MIELGPGDGCYTEGLGRDEHNLNLTKSTSPPKLSVEANTMYHEVPEDDIPEADHARLDKLVMADCRDVITTRSLFGELKKSTLILQSIIRHSPDILDSRYNDVLKVLDLFEGYPSLMNDLCSAFEKEDFRPIRKLNILRTKVQNCDSGLPRDSDHQVLEEPMRATVQSWKINYQGSTTAVLMNTIRDYLRAQNHYARYFAFVQSSGTGKSRIVDELAKTLISTPVNLAAKTFPPGDRQVRVWLGLDSYEQSDRDASSLRLHAYLYAVLTTTLVNLKEIARSENISTLTDDALDDIVKRRSHELATSFHDHMAKDMTFESHGPFRDGFYKSVLGLANKFVSKAKRNHAGSSNFVLEDTERGSSSCSVDVRSAAKDLLEFIDPHYEDQSYKNPLLLLSFDESHDFTSVSGNQHWSLFSEFQRVLWRIRDFPIFSVFLSTGGTFHLFSPHTDDSSSNRLQTVKLNIFPPVTETGFDELALKVRGDGSWSLEQVVTDEFIAHLGRPLFASRYDAGDTSVRNSIVGFAAQKLMGTSRGFGVLSPAQELACLAVRLPLEFRATSWSTRSMEREQVERHMRICLAATAGFEEMVTVAASEPLLAEAAFITMRNKKMPAATALQNHLVSSNLSVGERGELIATLILLLARDAAVSHVQDSRIVSVLGFLAALFHPDDYETICEAHPARSTHGEANKSLKDSFANAKMWFNHFIKVNDFEVVNQEYLWRLIVRGAAVVCANNMRGFDIILPILYWDSKLCAWNVTAILIQVKNDKSYTANVTHSLFTAMNPRRTGVFAQGAKVLHIIRIVFALAAKDPGVTAVQKSQRVAKPDTYTAYDIWCAGCTHTTFPVIHRNEDGVYQSLLEHSQAIFDVYEVKDRHAEVSTNNIERPQIRRNMCPASEKNSSHWEKFIEGSLDTPVDVVDEAEVEDVTDSDVEMSG</sequence>
<dbReference type="EMBL" id="SFCI01002234">
    <property type="protein sequence ID" value="TFY74196.1"/>
    <property type="molecule type" value="Genomic_DNA"/>
</dbReference>
<dbReference type="STRING" id="135208.A0A4Y9ZHH5"/>
<name>A0A4Y9ZHH5_9AGAM</name>
<dbReference type="Proteomes" id="UP000298061">
    <property type="component" value="Unassembled WGS sequence"/>
</dbReference>
<evidence type="ECO:0000313" key="2">
    <source>
        <dbReference type="Proteomes" id="UP000298061"/>
    </source>
</evidence>
<protein>
    <submittedName>
        <fullName evidence="1">Uncharacterized protein</fullName>
    </submittedName>
</protein>
<proteinExistence type="predicted"/>
<dbReference type="AlphaFoldDB" id="A0A4Y9ZHH5"/>
<evidence type="ECO:0000313" key="1">
    <source>
        <dbReference type="EMBL" id="TFY74196.1"/>
    </source>
</evidence>
<gene>
    <name evidence="1" type="ORF">EWM64_g9816</name>
</gene>
<dbReference type="PANTHER" id="PTHR33266">
    <property type="entry name" value="CHROMOSOME 15, WHOLE GENOME SHOTGUN SEQUENCE"/>
    <property type="match status" value="1"/>
</dbReference>
<keyword evidence="2" id="KW-1185">Reference proteome</keyword>